<sequence>MKVAVAILPLFFSFTLASFIVDQVTEAALTCEPVLLQWQGGPLGHCIVATDGSLIEDLVTFTTGTSFHWTVNVAAGTVVAAQVTDSTGAVATGNNFTVGQGTTDCTSNQGQSANSGSISPTTVGISSSQTTAPITTIATSNIQLPSSSGFGTITDSASYVLAPSISPATVGVTHSSSSFQTTAATTSTSNIQSPSSSVAGTITDSSSHKSRVGMAFAILIPSLIVLVVLGLFFLRRRRRRREALPALEAQPPPPHWFEKPSYQGASFAFVAEAANREVDTQPVPKVSTNPTATRSIAVNSDPTPPPSAPEKPSSYNGTSANFGGTTEQGDVPRQRPTLNIVPAANPNMDLMTSRTPGTEFLSATALPSHIPYGNTPVTSSDRSSKYVETLHSRIEALVAENARLTELATPQVDLPPPAYT</sequence>
<keyword evidence="2" id="KW-1133">Transmembrane helix</keyword>
<dbReference type="AlphaFoldDB" id="A0A8H6Y2Z7"/>
<evidence type="ECO:0000256" key="1">
    <source>
        <dbReference type="SAM" id="MobiDB-lite"/>
    </source>
</evidence>
<evidence type="ECO:0000256" key="3">
    <source>
        <dbReference type="SAM" id="SignalP"/>
    </source>
</evidence>
<keyword evidence="2" id="KW-0812">Transmembrane</keyword>
<keyword evidence="2" id="KW-0472">Membrane</keyword>
<evidence type="ECO:0000313" key="5">
    <source>
        <dbReference type="Proteomes" id="UP000623467"/>
    </source>
</evidence>
<keyword evidence="3" id="KW-0732">Signal</keyword>
<feature type="compositionally biased region" description="Low complexity" evidence="1">
    <location>
        <begin position="184"/>
        <end position="197"/>
    </location>
</feature>
<feature type="transmembrane region" description="Helical" evidence="2">
    <location>
        <begin position="212"/>
        <end position="234"/>
    </location>
</feature>
<feature type="region of interest" description="Disordered" evidence="1">
    <location>
        <begin position="184"/>
        <end position="204"/>
    </location>
</feature>
<accession>A0A8H6Y2Z7</accession>
<name>A0A8H6Y2Z7_9AGAR</name>
<evidence type="ECO:0000256" key="2">
    <source>
        <dbReference type="SAM" id="Phobius"/>
    </source>
</evidence>
<gene>
    <name evidence="4" type="ORF">MSAN_01555600</name>
</gene>
<evidence type="ECO:0000313" key="4">
    <source>
        <dbReference type="EMBL" id="KAF7351241.1"/>
    </source>
</evidence>
<feature type="compositionally biased region" description="Polar residues" evidence="1">
    <location>
        <begin position="286"/>
        <end position="298"/>
    </location>
</feature>
<protein>
    <submittedName>
        <fullName evidence="4">Uncharacterized protein</fullName>
    </submittedName>
</protein>
<proteinExistence type="predicted"/>
<feature type="region of interest" description="Disordered" evidence="1">
    <location>
        <begin position="278"/>
        <end position="335"/>
    </location>
</feature>
<feature type="compositionally biased region" description="Polar residues" evidence="1">
    <location>
        <begin position="315"/>
        <end position="328"/>
    </location>
</feature>
<dbReference type="OrthoDB" id="3362246at2759"/>
<dbReference type="Proteomes" id="UP000623467">
    <property type="component" value="Unassembled WGS sequence"/>
</dbReference>
<dbReference type="EMBL" id="JACAZH010000013">
    <property type="protein sequence ID" value="KAF7351241.1"/>
    <property type="molecule type" value="Genomic_DNA"/>
</dbReference>
<feature type="chain" id="PRO_5034378611" evidence="3">
    <location>
        <begin position="18"/>
        <end position="420"/>
    </location>
</feature>
<organism evidence="4 5">
    <name type="scientific">Mycena sanguinolenta</name>
    <dbReference type="NCBI Taxonomy" id="230812"/>
    <lineage>
        <taxon>Eukaryota</taxon>
        <taxon>Fungi</taxon>
        <taxon>Dikarya</taxon>
        <taxon>Basidiomycota</taxon>
        <taxon>Agaricomycotina</taxon>
        <taxon>Agaricomycetes</taxon>
        <taxon>Agaricomycetidae</taxon>
        <taxon>Agaricales</taxon>
        <taxon>Marasmiineae</taxon>
        <taxon>Mycenaceae</taxon>
        <taxon>Mycena</taxon>
    </lineage>
</organism>
<comment type="caution">
    <text evidence="4">The sequence shown here is derived from an EMBL/GenBank/DDBJ whole genome shotgun (WGS) entry which is preliminary data.</text>
</comment>
<reference evidence="4" key="1">
    <citation type="submission" date="2020-05" db="EMBL/GenBank/DDBJ databases">
        <title>Mycena genomes resolve the evolution of fungal bioluminescence.</title>
        <authorList>
            <person name="Tsai I.J."/>
        </authorList>
    </citation>
    <scope>NUCLEOTIDE SEQUENCE</scope>
    <source>
        <strain evidence="4">160909Yilan</strain>
    </source>
</reference>
<keyword evidence="5" id="KW-1185">Reference proteome</keyword>
<feature type="signal peptide" evidence="3">
    <location>
        <begin position="1"/>
        <end position="17"/>
    </location>
</feature>